<dbReference type="WBParaSite" id="maker-uti_cns_0001464-snap-gene-0.3-mRNA-1">
    <property type="protein sequence ID" value="maker-uti_cns_0001464-snap-gene-0.3-mRNA-1"/>
    <property type="gene ID" value="maker-uti_cns_0001464-snap-gene-0.3"/>
</dbReference>
<dbReference type="AlphaFoldDB" id="A0A1I8G073"/>
<feature type="domain" description="C-type lectin" evidence="4">
    <location>
        <begin position="179"/>
        <end position="282"/>
    </location>
</feature>
<feature type="compositionally biased region" description="Low complexity" evidence="1">
    <location>
        <begin position="410"/>
        <end position="419"/>
    </location>
</feature>
<proteinExistence type="predicted"/>
<feature type="signal peptide" evidence="3">
    <location>
        <begin position="1"/>
        <end position="23"/>
    </location>
</feature>
<dbReference type="InterPro" id="IPR016186">
    <property type="entry name" value="C-type_lectin-like/link_sf"/>
</dbReference>
<dbReference type="InterPro" id="IPR016187">
    <property type="entry name" value="CTDL_fold"/>
</dbReference>
<feature type="region of interest" description="Disordered" evidence="1">
    <location>
        <begin position="410"/>
        <end position="443"/>
    </location>
</feature>
<evidence type="ECO:0000313" key="7">
    <source>
        <dbReference type="WBParaSite" id="maker-uti_cns_0001464-snap-gene-0.3-mRNA-1"/>
    </source>
</evidence>
<evidence type="ECO:0000259" key="4">
    <source>
        <dbReference type="Pfam" id="PF00059"/>
    </source>
</evidence>
<evidence type="ECO:0000256" key="2">
    <source>
        <dbReference type="SAM" id="Phobius"/>
    </source>
</evidence>
<organism evidence="5 6">
    <name type="scientific">Macrostomum lignano</name>
    <dbReference type="NCBI Taxonomy" id="282301"/>
    <lineage>
        <taxon>Eukaryota</taxon>
        <taxon>Metazoa</taxon>
        <taxon>Spiralia</taxon>
        <taxon>Lophotrochozoa</taxon>
        <taxon>Platyhelminthes</taxon>
        <taxon>Rhabditophora</taxon>
        <taxon>Macrostomorpha</taxon>
        <taxon>Macrostomida</taxon>
        <taxon>Macrostomidae</taxon>
        <taxon>Macrostomum</taxon>
    </lineage>
</organism>
<dbReference type="Pfam" id="PF00059">
    <property type="entry name" value="Lectin_C"/>
    <property type="match status" value="1"/>
</dbReference>
<protein>
    <submittedName>
        <fullName evidence="6 7">C-type lectin domain-containing protein</fullName>
    </submittedName>
</protein>
<dbReference type="WBParaSite" id="maker-uti_cns_0000354-snap-gene-1.2-mRNA-1">
    <property type="protein sequence ID" value="maker-uti_cns_0000354-snap-gene-1.2-mRNA-1"/>
    <property type="gene ID" value="maker-uti_cns_0000354-snap-gene-1.2"/>
</dbReference>
<evidence type="ECO:0000256" key="1">
    <source>
        <dbReference type="SAM" id="MobiDB-lite"/>
    </source>
</evidence>
<evidence type="ECO:0000313" key="6">
    <source>
        <dbReference type="WBParaSite" id="maker-uti_cns_0000354-snap-gene-1.2-mRNA-1"/>
    </source>
</evidence>
<accession>A0A1I8G073</accession>
<keyword evidence="2" id="KW-1133">Transmembrane helix</keyword>
<evidence type="ECO:0000313" key="5">
    <source>
        <dbReference type="Proteomes" id="UP000095280"/>
    </source>
</evidence>
<keyword evidence="3" id="KW-0732">Signal</keyword>
<evidence type="ECO:0000256" key="3">
    <source>
        <dbReference type="SAM" id="SignalP"/>
    </source>
</evidence>
<reference evidence="6 7" key="1">
    <citation type="submission" date="2016-11" db="UniProtKB">
        <authorList>
            <consortium name="WormBaseParasite"/>
        </authorList>
    </citation>
    <scope>IDENTIFICATION</scope>
</reference>
<feature type="chain" id="PRO_5011394822" evidence="3">
    <location>
        <begin position="24"/>
        <end position="443"/>
    </location>
</feature>
<dbReference type="InterPro" id="IPR001304">
    <property type="entry name" value="C-type_lectin-like"/>
</dbReference>
<dbReference type="Proteomes" id="UP000095280">
    <property type="component" value="Unplaced"/>
</dbReference>
<sequence>MLQAKILLILAAVCCGLLTPVVSQNTYGCSGADLSKRRLTNYGKYTFILHALAPNSSYLEPNMDCTITIIGYSSSRWLVTLDTISLSAYQAEFDVYEGTSTRGKNLISLNSAGTLYRQFGISSGSFTVRQKTKSTPAGKATGVRMTVEHLETSDCPTGWYKVSSSAGYCYGVPRLALNLTYDESAKACNMLLANLVMGNFNYDSISAELFSAPSSVVSPRLTYWVGMYEKNDELKFLNKYNSLDSISGRLCSQTSSDCQCITYQSGRFYKDNCNTRRQYVCYMPKGGTESYYNLKSQINSASNVISMIAIVLTVGFILVILISLIVVFVCCIRRNAAARRTRRQSNFNAANSNVNAGPFVIGEAAGVPPSYPMPPPPPPFTASPAAPPYTATAPAYSTYSNLGFEAGGNDAAAPATSAGASGGDNGEKPPPYNPDWSRNNVAA</sequence>
<keyword evidence="2" id="KW-0812">Transmembrane</keyword>
<name>A0A1I8G073_9PLAT</name>
<dbReference type="SUPFAM" id="SSF56436">
    <property type="entry name" value="C-type lectin-like"/>
    <property type="match status" value="1"/>
</dbReference>
<keyword evidence="5" id="KW-1185">Reference proteome</keyword>
<dbReference type="Gene3D" id="3.10.100.10">
    <property type="entry name" value="Mannose-Binding Protein A, subunit A"/>
    <property type="match status" value="1"/>
</dbReference>
<keyword evidence="2" id="KW-0472">Membrane</keyword>
<feature type="transmembrane region" description="Helical" evidence="2">
    <location>
        <begin position="304"/>
        <end position="332"/>
    </location>
</feature>